<dbReference type="NCBIfam" id="NF006731">
    <property type="entry name" value="PRK09262.1"/>
    <property type="match status" value="1"/>
</dbReference>
<dbReference type="PANTHER" id="PTHR33254">
    <property type="entry name" value="4-HYDROXY-4-METHYL-2-OXOGLUTARATE ALDOLASE 3-RELATED"/>
    <property type="match status" value="1"/>
</dbReference>
<dbReference type="Gene3D" id="3.50.30.40">
    <property type="entry name" value="Ribonuclease E inhibitor RraA/RraA-like"/>
    <property type="match status" value="1"/>
</dbReference>
<gene>
    <name evidence="1" type="ORF">OOJ09_30435</name>
</gene>
<evidence type="ECO:0000313" key="1">
    <source>
        <dbReference type="EMBL" id="MCZ8548503.1"/>
    </source>
</evidence>
<dbReference type="InterPro" id="IPR005493">
    <property type="entry name" value="RraA/RraA-like"/>
</dbReference>
<organism evidence="1 2">
    <name type="scientific">Mesorhizobium qingshengii</name>
    <dbReference type="NCBI Taxonomy" id="1165689"/>
    <lineage>
        <taxon>Bacteria</taxon>
        <taxon>Pseudomonadati</taxon>
        <taxon>Pseudomonadota</taxon>
        <taxon>Alphaproteobacteria</taxon>
        <taxon>Hyphomicrobiales</taxon>
        <taxon>Phyllobacteriaceae</taxon>
        <taxon>Mesorhizobium</taxon>
    </lineage>
</organism>
<dbReference type="SUPFAM" id="SSF89562">
    <property type="entry name" value="RraA-like"/>
    <property type="match status" value="1"/>
</dbReference>
<comment type="caution">
    <text evidence="1">The sequence shown here is derived from an EMBL/GenBank/DDBJ whole genome shotgun (WGS) entry which is preliminary data.</text>
</comment>
<dbReference type="RefSeq" id="WP_269908752.1">
    <property type="nucleotide sequence ID" value="NZ_JAPFQA010000029.1"/>
</dbReference>
<protein>
    <submittedName>
        <fullName evidence="1">4-carboxy-4-hydroxy-2-oxoadipate aldolase/oxaloacetate decarboxylase</fullName>
    </submittedName>
</protein>
<reference evidence="1" key="1">
    <citation type="submission" date="2022-11" db="EMBL/GenBank/DDBJ databases">
        <authorList>
            <person name="Coimbra C."/>
        </authorList>
    </citation>
    <scope>NUCLEOTIDE SEQUENCE</scope>
    <source>
        <strain evidence="1">Jales19</strain>
    </source>
</reference>
<dbReference type="CDD" id="cd16841">
    <property type="entry name" value="RraA_family"/>
    <property type="match status" value="1"/>
</dbReference>
<dbReference type="Pfam" id="PF03737">
    <property type="entry name" value="RraA-like"/>
    <property type="match status" value="1"/>
</dbReference>
<evidence type="ECO:0000313" key="2">
    <source>
        <dbReference type="Proteomes" id="UP001152178"/>
    </source>
</evidence>
<keyword evidence="2" id="KW-1185">Reference proteome</keyword>
<dbReference type="Proteomes" id="UP001152178">
    <property type="component" value="Unassembled WGS sequence"/>
</dbReference>
<sequence>MIEASQLQFFARAGAATVYEAYGRIGDLDPAVRAMLPGLAVAGPAFCVQCERGDNLALHRAVAEAAAGDVIVLSGDGEACGYLGDILAEAAVCRGIAGVVVDGFVRDVAELTKMRFPVWAKGLAIRGATKVHPGLIGAPVLCGGVRIAPGDLIVADDDGVCKVAHADIARVFESTGKRLAQEIAMRDRLRQGALTLDLLDLRKYLFAAGEEQPR</sequence>
<dbReference type="InterPro" id="IPR036704">
    <property type="entry name" value="RraA/RraA-like_sf"/>
</dbReference>
<dbReference type="EMBL" id="JAPFQA010000029">
    <property type="protein sequence ID" value="MCZ8548503.1"/>
    <property type="molecule type" value="Genomic_DNA"/>
</dbReference>
<dbReference type="PANTHER" id="PTHR33254:SF16">
    <property type="entry name" value="BLR3842 PROTEIN"/>
    <property type="match status" value="1"/>
</dbReference>
<accession>A0ABT4R4N6</accession>
<proteinExistence type="predicted"/>
<name>A0ABT4R4N6_9HYPH</name>